<accession>A0A663EVY3</accession>
<feature type="region of interest" description="Disordered" evidence="2">
    <location>
        <begin position="1"/>
        <end position="22"/>
    </location>
</feature>
<dbReference type="GO" id="GO:0007099">
    <property type="term" value="P:centriole replication"/>
    <property type="evidence" value="ECO:0007669"/>
    <property type="project" value="Ensembl"/>
</dbReference>
<name>A0A663EVY3_AQUCH</name>
<dbReference type="GO" id="GO:0036064">
    <property type="term" value="C:ciliary basal body"/>
    <property type="evidence" value="ECO:0007669"/>
    <property type="project" value="Ensembl"/>
</dbReference>
<feature type="coiled-coil region" evidence="1">
    <location>
        <begin position="274"/>
        <end position="301"/>
    </location>
</feature>
<dbReference type="GO" id="GO:0000242">
    <property type="term" value="C:pericentriolar material"/>
    <property type="evidence" value="ECO:0007669"/>
    <property type="project" value="Ensembl"/>
</dbReference>
<protein>
    <submittedName>
        <fullName evidence="4">Centrosomal protein 152</fullName>
    </submittedName>
</protein>
<dbReference type="Ensembl" id="ENSACCT00020016973.1">
    <property type="protein sequence ID" value="ENSACCP00020016268.1"/>
    <property type="gene ID" value="ENSACCG00020011122.1"/>
</dbReference>
<dbReference type="GO" id="GO:0016604">
    <property type="term" value="C:nuclear body"/>
    <property type="evidence" value="ECO:0007669"/>
    <property type="project" value="Ensembl"/>
</dbReference>
<keyword evidence="5" id="KW-1185">Reference proteome</keyword>
<dbReference type="GO" id="GO:0120099">
    <property type="term" value="C:procentriole replication complex"/>
    <property type="evidence" value="ECO:0007669"/>
    <property type="project" value="Ensembl"/>
</dbReference>
<dbReference type="InterPro" id="IPR051235">
    <property type="entry name" value="CEP152/SHC-Transforming"/>
</dbReference>
<dbReference type="GO" id="GO:0098535">
    <property type="term" value="P:de novo centriole assembly involved in multi-ciliated epithelial cell differentiation"/>
    <property type="evidence" value="ECO:0007669"/>
    <property type="project" value="Ensembl"/>
</dbReference>
<feature type="coiled-coil region" evidence="1">
    <location>
        <begin position="211"/>
        <end position="245"/>
    </location>
</feature>
<feature type="coiled-coil region" evidence="1">
    <location>
        <begin position="781"/>
        <end position="849"/>
    </location>
</feature>
<dbReference type="PANTHER" id="PTHR10337:SF6">
    <property type="entry name" value="CENTROSOMAL PROTEIN OF 152 KDA"/>
    <property type="match status" value="1"/>
</dbReference>
<feature type="coiled-coil region" evidence="1">
    <location>
        <begin position="883"/>
        <end position="1004"/>
    </location>
</feature>
<evidence type="ECO:0000256" key="1">
    <source>
        <dbReference type="SAM" id="Coils"/>
    </source>
</evidence>
<dbReference type="PANTHER" id="PTHR10337">
    <property type="entry name" value="SHC TRANSFORMING PROTEIN"/>
    <property type="match status" value="1"/>
</dbReference>
<evidence type="ECO:0000256" key="2">
    <source>
        <dbReference type="SAM" id="MobiDB-lite"/>
    </source>
</evidence>
<feature type="coiled-coil region" evidence="1">
    <location>
        <begin position="1119"/>
        <end position="1150"/>
    </location>
</feature>
<dbReference type="GO" id="GO:0019901">
    <property type="term" value="F:protein kinase binding"/>
    <property type="evidence" value="ECO:0007669"/>
    <property type="project" value="Ensembl"/>
</dbReference>
<organism evidence="4 5">
    <name type="scientific">Aquila chrysaetos chrysaetos</name>
    <dbReference type="NCBI Taxonomy" id="223781"/>
    <lineage>
        <taxon>Eukaryota</taxon>
        <taxon>Metazoa</taxon>
        <taxon>Chordata</taxon>
        <taxon>Craniata</taxon>
        <taxon>Vertebrata</taxon>
        <taxon>Euteleostomi</taxon>
        <taxon>Archelosauria</taxon>
        <taxon>Archosauria</taxon>
        <taxon>Dinosauria</taxon>
        <taxon>Saurischia</taxon>
        <taxon>Theropoda</taxon>
        <taxon>Coelurosauria</taxon>
        <taxon>Aves</taxon>
        <taxon>Neognathae</taxon>
        <taxon>Neoaves</taxon>
        <taxon>Telluraves</taxon>
        <taxon>Accipitrimorphae</taxon>
        <taxon>Accipitriformes</taxon>
        <taxon>Accipitridae</taxon>
        <taxon>Accipitrinae</taxon>
        <taxon>Aquila</taxon>
    </lineage>
</organism>
<feature type="domain" description="CEP152 CEP63 binding coiled coil" evidence="3">
    <location>
        <begin position="1161"/>
        <end position="1195"/>
    </location>
</feature>
<feature type="coiled-coil region" evidence="1">
    <location>
        <begin position="340"/>
        <end position="460"/>
    </location>
</feature>
<dbReference type="Pfam" id="PF25769">
    <property type="entry name" value="PLK4_bind_CEP152"/>
    <property type="match status" value="1"/>
</dbReference>
<sequence>MSLDFDSGALQTQHEDEDYDQEDYAREQELQQLLTDLPHDMLEDSGDQLSSYSDCILHHFLLNWNGLHNDEEKKRLYDVKDDYCGQNGQEDPDDVYLGRDGFNAPSCYQQNNVYHLPENFRPYTNGHKPEFNNLQSKIINFPDAPKEHLKVLQKPIGQSPESYKVTYKPYQNGIHQKIPVIQEGIRKNEVFEDLQHEFLGNDDNSSESMQILQLQVLNKARERQLEELNEKLEKSAQQIRYLNHQLSMVKDEKDGLAVSLHESQKLYQNGKEREVHLEGQIKALETQIQTLTTNEEQILKQSKVAEVAMESMQKQLLELQRSDALQRAREQHDAIILALKQKYEKQVLSLEQKLDTTKSALREQVRNCFRMLKYVKQLEKMLEETKCEKTEIINRLTRSLEESQKQCANLLQTGSMQETNQLRFQLQQAQSAHMISNNMNKALQEELMELKEEIALYESAAKLGVFLNDAGGELHTNLGDSYVDLGIKKIAGKKPSAIQNRDMDEELSKDEIIVELKAELERLLSSNKMKRNQITQLQNDLKDCQKTLEEYKQLLKAEKASKESEVCSLTLFKNPLASDNLKEEVLRLRKNRTSTIEELKESEEKLKSLNQDLCCQMRKMVQDFDQDKQEAIDRCERTYQQHHEDTKAHFEKDLMERYAAEKQQLIQTYEETISQLKANIDDLNREMTAVKECYIGVCGEKDTLEATLRQKFEQEQQLKEEKNKEQVFAKIQREWQSRLEETRRTVVECNDCSSQTDRVTVVDEASTKELEGIVGVQRLQIQKALKENMASEEALKEFEIELENKYRKNLASQVDAALTQAHARWLQELTDLKEYKVNLKIEQEKWEKEHKETAAKQLALVLSAAEEKWKKEYENTEKSGPRMKELEEKVISLKKELELKKEEIPAAIKAELAKARAQWNKEKQEEILQIQEQNERDYRSFLDDHRNRIKEVLATAKEDLAKQKNDLSIQKQAEIKMLLDQKQREWEAQETKRLKDEINRYEEKTLLELEYLLSEIHEELVKCTHSKHSWKDKCFDARVQLNHQCKDKLKACLQKAYRTTVHTILEKKEREWKEVIFLQIITANQKRDLRTITVAGQKCTKRNLGSQENFCCEHCCQELEKREAVCQDLKRELEIARKHLQLAVKECEAKSEQIQGYVFVGDMLCYIRESKERAAEMIKVEVLRERQETARKMRKYYLTCLQQLLTDNGKHEGAEKKIMNAASKLATMAKGLETPLRHIPQSKSTCSALLLNSDLQPGVKYSKRDCMLQTRSNCMESKSCSESITKKANDKVAQKRVPHDLRQQFDAMQTETQPMLHEIVTSNIQNGNNSKNLDGASIDALPEFYPNENGRREKYSPIINVDKGLVCAASTIARQNAPPSAFQVTIENMHAPSFTNGHAISGPTHHMLKSKNDRTVLKEDKCVQSCGKWKAKSKRTQEFDFQETPEREEGSSSEWSSVNGSLHLDCSDTPLLNLEQKASTNVQAQTAYCEEFPHIRSFSPADENVVTTWRDTSNGNGKILSTKSSTEVCSRGHLITNPEHTSFLNSDKSNSAVTQLNVSPDSNVGKCCNKCLEKISVGSPVSSAR</sequence>
<dbReference type="GeneTree" id="ENSGT00950000182870"/>
<dbReference type="GO" id="GO:0120098">
    <property type="term" value="C:procentriole"/>
    <property type="evidence" value="ECO:0007669"/>
    <property type="project" value="Ensembl"/>
</dbReference>
<proteinExistence type="predicted"/>
<reference evidence="4" key="1">
    <citation type="submission" date="2025-08" db="UniProtKB">
        <authorList>
            <consortium name="Ensembl"/>
        </authorList>
    </citation>
    <scope>IDENTIFICATION</scope>
</reference>
<feature type="region of interest" description="Disordered" evidence="2">
    <location>
        <begin position="1434"/>
        <end position="1457"/>
    </location>
</feature>
<feature type="coiled-coil region" evidence="1">
    <location>
        <begin position="655"/>
        <end position="725"/>
    </location>
</feature>
<evidence type="ECO:0000313" key="5">
    <source>
        <dbReference type="Proteomes" id="UP000472275"/>
    </source>
</evidence>
<dbReference type="Pfam" id="PF25770">
    <property type="entry name" value="CC_CEP63-bind_CEP152"/>
    <property type="match status" value="1"/>
</dbReference>
<dbReference type="GO" id="GO:0005814">
    <property type="term" value="C:centriole"/>
    <property type="evidence" value="ECO:0007669"/>
    <property type="project" value="Ensembl"/>
</dbReference>
<keyword evidence="1" id="KW-0175">Coiled coil</keyword>
<dbReference type="InterPro" id="IPR057659">
    <property type="entry name" value="CEP152_CC"/>
</dbReference>
<feature type="coiled-coil region" evidence="1">
    <location>
        <begin position="513"/>
        <end position="616"/>
    </location>
</feature>
<dbReference type="GO" id="GO:0098536">
    <property type="term" value="C:deuterosome"/>
    <property type="evidence" value="ECO:0007669"/>
    <property type="project" value="Ensembl"/>
</dbReference>
<evidence type="ECO:0000313" key="4">
    <source>
        <dbReference type="Ensembl" id="ENSACCP00020016268.1"/>
    </source>
</evidence>
<dbReference type="Proteomes" id="UP000472275">
    <property type="component" value="Chromosome 5"/>
</dbReference>
<gene>
    <name evidence="4" type="primary">CEP152</name>
</gene>
<dbReference type="InterPro" id="IPR057664">
    <property type="entry name" value="CEP152_PLK4_bind"/>
</dbReference>
<evidence type="ECO:0000259" key="3">
    <source>
        <dbReference type="Pfam" id="PF25770"/>
    </source>
</evidence>
<reference evidence="4" key="2">
    <citation type="submission" date="2025-09" db="UniProtKB">
        <authorList>
            <consortium name="Ensembl"/>
        </authorList>
    </citation>
    <scope>IDENTIFICATION</scope>
</reference>
<dbReference type="InParanoid" id="A0A663EVY3"/>